<dbReference type="AlphaFoldDB" id="A0A2V3PT94"/>
<feature type="domain" description="Glycosyl hydrolase family 95 catalytic" evidence="3">
    <location>
        <begin position="310"/>
        <end position="736"/>
    </location>
</feature>
<dbReference type="Pfam" id="PF21307">
    <property type="entry name" value="Glyco_hydro_95_C"/>
    <property type="match status" value="1"/>
</dbReference>
<dbReference type="InterPro" id="IPR027414">
    <property type="entry name" value="GH95_N_dom"/>
</dbReference>
<dbReference type="PANTHER" id="PTHR31084">
    <property type="entry name" value="ALPHA-L-FUCOSIDASE 2"/>
    <property type="match status" value="1"/>
</dbReference>
<name>A0A2V3PT94_9BACT</name>
<dbReference type="PANTHER" id="PTHR31084:SF0">
    <property type="entry name" value="ALPHA-L-FUCOSIDASE 2"/>
    <property type="match status" value="1"/>
</dbReference>
<evidence type="ECO:0000259" key="3">
    <source>
        <dbReference type="Pfam" id="PF22124"/>
    </source>
</evidence>
<dbReference type="PIRSF" id="PIRSF007663">
    <property type="entry name" value="UCP007663"/>
    <property type="match status" value="1"/>
</dbReference>
<feature type="domain" description="Glycosyl hydrolase family 95 N-terminal" evidence="1">
    <location>
        <begin position="35"/>
        <end position="282"/>
    </location>
</feature>
<dbReference type="Pfam" id="PF22124">
    <property type="entry name" value="Glyco_hydro_95_cat"/>
    <property type="match status" value="1"/>
</dbReference>
<dbReference type="Proteomes" id="UP000247973">
    <property type="component" value="Unassembled WGS sequence"/>
</dbReference>
<dbReference type="SUPFAM" id="SSF48208">
    <property type="entry name" value="Six-hairpin glycosidases"/>
    <property type="match status" value="1"/>
</dbReference>
<dbReference type="PROSITE" id="PS51257">
    <property type="entry name" value="PROKAR_LIPOPROTEIN"/>
    <property type="match status" value="1"/>
</dbReference>
<dbReference type="InterPro" id="IPR054363">
    <property type="entry name" value="GH95_cat"/>
</dbReference>
<comment type="caution">
    <text evidence="4">The sequence shown here is derived from an EMBL/GenBank/DDBJ whole genome shotgun (WGS) entry which is preliminary data.</text>
</comment>
<evidence type="ECO:0000313" key="5">
    <source>
        <dbReference type="Proteomes" id="UP000247973"/>
    </source>
</evidence>
<sequence>MKKTQLVKSGLVALSIFFTMGSCKTEEVKSNDLKLWYDRPAQVWEEALPLGNGRIGAMVFGEPQKELFQLNENSLWSGYPKDANNPKAAGALPAVREAINNGDYVKASSIWKNNAQGPYTARYLPMADLHLTTLSGNDITNLYRDLNISDGTSTVSFESNGVKYKRTAFISYPDQVMVIRLEADKKQSLSFDVALDSKLRYISKAKEDTYLVLKGKAPKHVAHRSDEPEQIVYDEEKGEGMNFEVHVKVLAEGGKSTAKDSILSINNSDAVTLILSAATSFNGFDKSPGLEGKDPSLQATANMEAASKKSYAELLSNHTKDYKSLFDNVVLNLGEVKPEKEALPTDKRLEQFSTDDSDNGMVILYYQYGRYLTIASSRSGSIPSNLQGLWNRHVQPPWGSNYTTNINTEMNYWPTELTGLQACHEPLLNFVKSLSINGRKTAQINYGMDTGWLAHHNTDVWAQTAPTGNYNIDPRGSPRWSCWPMTGVWFSQHLWEHYAFGGDKQYLKESAYPLMKGATEFVLQWLQNDESGYLVTNPSSTPENLFKYKDKNGKEQTGEISKATTMDMAMIWDLLTNCIEASRVLNIDSDFRKTLEETKEKLYPPHLGSKGQLQEWYKDFEEVDPQHRHVSHLFGLHPGKEILPRVTPETAAAAKQTLLLRGDGGTGWAMAWKINFWARLEDGNHAYLMLKNGLRHVDATDVSMKGGGTYSNLFDAHPPFQIDGNFGGTAGVTEMLLQSHAGEIFLLPALPDNWKDGSVKGLRARGGFTIDMEWRNGKITKAVIYSALGGNCRVRTLAKVSAKSFDLKLAEGKNPNEFYFIGKAPELVKGDNASPLQNLNLKETSLVDFSTEKGKSYELLNTSDK</sequence>
<evidence type="ECO:0000313" key="4">
    <source>
        <dbReference type="EMBL" id="PXV66302.1"/>
    </source>
</evidence>
<accession>A0A2V3PT94</accession>
<dbReference type="FunFam" id="1.50.10.10:FF:000028">
    <property type="entry name" value="Alpha-L-fucosidase 2"/>
    <property type="match status" value="1"/>
</dbReference>
<keyword evidence="5" id="KW-1185">Reference proteome</keyword>
<dbReference type="RefSeq" id="WP_110309964.1">
    <property type="nucleotide sequence ID" value="NZ_QICL01000005.1"/>
</dbReference>
<evidence type="ECO:0000259" key="2">
    <source>
        <dbReference type="Pfam" id="PF21307"/>
    </source>
</evidence>
<dbReference type="GO" id="GO:0005975">
    <property type="term" value="P:carbohydrate metabolic process"/>
    <property type="evidence" value="ECO:0007669"/>
    <property type="project" value="InterPro"/>
</dbReference>
<feature type="domain" description="Alpha fucosidase A-like C-terminal" evidence="2">
    <location>
        <begin position="738"/>
        <end position="808"/>
    </location>
</feature>
<dbReference type="Pfam" id="PF14498">
    <property type="entry name" value="Glyco_hyd_65N_2"/>
    <property type="match status" value="1"/>
</dbReference>
<evidence type="ECO:0000259" key="1">
    <source>
        <dbReference type="Pfam" id="PF14498"/>
    </source>
</evidence>
<proteinExistence type="predicted"/>
<dbReference type="OrthoDB" id="9802600at2"/>
<protein>
    <submittedName>
        <fullName evidence="4">Alpha-L-fucosidase 2</fullName>
    </submittedName>
</protein>
<dbReference type="InterPro" id="IPR016518">
    <property type="entry name" value="Alpha-L-fucosidase"/>
</dbReference>
<organism evidence="4 5">
    <name type="scientific">Dysgonomonas alginatilytica</name>
    <dbReference type="NCBI Taxonomy" id="1605892"/>
    <lineage>
        <taxon>Bacteria</taxon>
        <taxon>Pseudomonadati</taxon>
        <taxon>Bacteroidota</taxon>
        <taxon>Bacteroidia</taxon>
        <taxon>Bacteroidales</taxon>
        <taxon>Dysgonomonadaceae</taxon>
        <taxon>Dysgonomonas</taxon>
    </lineage>
</organism>
<dbReference type="InterPro" id="IPR049053">
    <property type="entry name" value="AFCA-like_C"/>
</dbReference>
<dbReference type="Gene3D" id="2.70.98.50">
    <property type="entry name" value="putative glycoside hydrolase family protein from bacillus halodurans"/>
    <property type="match status" value="1"/>
</dbReference>
<dbReference type="InterPro" id="IPR008928">
    <property type="entry name" value="6-hairpin_glycosidase_sf"/>
</dbReference>
<reference evidence="4 5" key="1">
    <citation type="submission" date="2018-03" db="EMBL/GenBank/DDBJ databases">
        <title>Genomic Encyclopedia of Archaeal and Bacterial Type Strains, Phase II (KMG-II): from individual species to whole genera.</title>
        <authorList>
            <person name="Goeker M."/>
        </authorList>
    </citation>
    <scope>NUCLEOTIDE SEQUENCE [LARGE SCALE GENOMIC DNA]</scope>
    <source>
        <strain evidence="4 5">DSM 100214</strain>
    </source>
</reference>
<dbReference type="Gene3D" id="2.60.40.1180">
    <property type="entry name" value="Golgi alpha-mannosidase II"/>
    <property type="match status" value="1"/>
</dbReference>
<dbReference type="InterPro" id="IPR013780">
    <property type="entry name" value="Glyco_hydro_b"/>
</dbReference>
<dbReference type="EMBL" id="QICL01000005">
    <property type="protein sequence ID" value="PXV66302.1"/>
    <property type="molecule type" value="Genomic_DNA"/>
</dbReference>
<dbReference type="GO" id="GO:0004560">
    <property type="term" value="F:alpha-L-fucosidase activity"/>
    <property type="evidence" value="ECO:0007669"/>
    <property type="project" value="InterPro"/>
</dbReference>
<gene>
    <name evidence="4" type="ORF">CLV62_10553</name>
</gene>